<organism evidence="1 2">
    <name type="scientific">Parelaphostrongylus tenuis</name>
    <name type="common">Meningeal worm</name>
    <dbReference type="NCBI Taxonomy" id="148309"/>
    <lineage>
        <taxon>Eukaryota</taxon>
        <taxon>Metazoa</taxon>
        <taxon>Ecdysozoa</taxon>
        <taxon>Nematoda</taxon>
        <taxon>Chromadorea</taxon>
        <taxon>Rhabditida</taxon>
        <taxon>Rhabditina</taxon>
        <taxon>Rhabditomorpha</taxon>
        <taxon>Strongyloidea</taxon>
        <taxon>Metastrongylidae</taxon>
        <taxon>Parelaphostrongylus</taxon>
    </lineage>
</organism>
<comment type="caution">
    <text evidence="1">The sequence shown here is derived from an EMBL/GenBank/DDBJ whole genome shotgun (WGS) entry which is preliminary data.</text>
</comment>
<gene>
    <name evidence="1" type="ORF">KIN20_024783</name>
</gene>
<accession>A0AAD5MYQ7</accession>
<dbReference type="AlphaFoldDB" id="A0AAD5MYQ7"/>
<evidence type="ECO:0000313" key="2">
    <source>
        <dbReference type="Proteomes" id="UP001196413"/>
    </source>
</evidence>
<keyword evidence="2" id="KW-1185">Reference proteome</keyword>
<proteinExistence type="predicted"/>
<sequence length="72" mass="8068">MVEECSISRKTTAFRESRSCKAACLAVYPKRVVQTVNPHFEFATNTNCMGDGCKTKRRLDDPLLGLSQQESL</sequence>
<dbReference type="Proteomes" id="UP001196413">
    <property type="component" value="Unassembled WGS sequence"/>
</dbReference>
<dbReference type="EMBL" id="JAHQIW010005020">
    <property type="protein sequence ID" value="KAJ1364653.1"/>
    <property type="molecule type" value="Genomic_DNA"/>
</dbReference>
<protein>
    <submittedName>
        <fullName evidence="1">Uncharacterized protein</fullName>
    </submittedName>
</protein>
<reference evidence="1" key="1">
    <citation type="submission" date="2021-06" db="EMBL/GenBank/DDBJ databases">
        <title>Parelaphostrongylus tenuis whole genome reference sequence.</title>
        <authorList>
            <person name="Garwood T.J."/>
            <person name="Larsen P.A."/>
            <person name="Fountain-Jones N.M."/>
            <person name="Garbe J.R."/>
            <person name="Macchietto M.G."/>
            <person name="Kania S.A."/>
            <person name="Gerhold R.W."/>
            <person name="Richards J.E."/>
            <person name="Wolf T.M."/>
        </authorList>
    </citation>
    <scope>NUCLEOTIDE SEQUENCE</scope>
    <source>
        <strain evidence="1">MNPRO001-30</strain>
        <tissue evidence="1">Meninges</tissue>
    </source>
</reference>
<name>A0AAD5MYQ7_PARTN</name>
<evidence type="ECO:0000313" key="1">
    <source>
        <dbReference type="EMBL" id="KAJ1364653.1"/>
    </source>
</evidence>